<dbReference type="EMBL" id="UINC01100726">
    <property type="protein sequence ID" value="SVC61003.1"/>
    <property type="molecule type" value="Genomic_DNA"/>
</dbReference>
<dbReference type="PIRSF" id="PIRSF000106">
    <property type="entry name" value="ME"/>
    <property type="match status" value="1"/>
</dbReference>
<keyword evidence="1" id="KW-0520">NAD</keyword>
<dbReference type="SMART" id="SM01274">
    <property type="entry name" value="malic"/>
    <property type="match status" value="1"/>
</dbReference>
<sequence length="223" mass="25015">MASKKSLPVDIDKLPKGVDLLHNPILNKGTAYSMDERQVFGLKGLLPPHVLTQDEQKMRALSAFRGKDSDLEKYIYLLALQDRNEYLFYRLIIDEIEEMLPIIYTPTVGKACEEFAHIYRRPRGIYISNNDKGCVRSLLDNWPYKEVDVIVVTDGERILGLGDLGADGMGIPIGKLSLYTACAGIDPAKTLPITLDVGTNNEALLADPLYMGLRNKRLRGKDY</sequence>
<dbReference type="NCBIfam" id="NF010052">
    <property type="entry name" value="PRK13529.1"/>
    <property type="match status" value="1"/>
</dbReference>
<proteinExistence type="predicted"/>
<accession>A0A382NIF2</accession>
<dbReference type="PANTHER" id="PTHR23406">
    <property type="entry name" value="MALIC ENZYME-RELATED"/>
    <property type="match status" value="1"/>
</dbReference>
<dbReference type="InterPro" id="IPR037062">
    <property type="entry name" value="Malic_N_dom_sf"/>
</dbReference>
<reference evidence="3" key="1">
    <citation type="submission" date="2018-05" db="EMBL/GenBank/DDBJ databases">
        <authorList>
            <person name="Lanie J.A."/>
            <person name="Ng W.-L."/>
            <person name="Kazmierczak K.M."/>
            <person name="Andrzejewski T.M."/>
            <person name="Davidsen T.M."/>
            <person name="Wayne K.J."/>
            <person name="Tettelin H."/>
            <person name="Glass J.I."/>
            <person name="Rusch D."/>
            <person name="Podicherti R."/>
            <person name="Tsui H.-C.T."/>
            <person name="Winkler M.E."/>
        </authorList>
    </citation>
    <scope>NUCLEOTIDE SEQUENCE</scope>
</reference>
<name>A0A382NIF2_9ZZZZ</name>
<dbReference type="AlphaFoldDB" id="A0A382NIF2"/>
<dbReference type="GO" id="GO:0004470">
    <property type="term" value="F:malic enzyme activity"/>
    <property type="evidence" value="ECO:0007669"/>
    <property type="project" value="InterPro"/>
</dbReference>
<dbReference type="GO" id="GO:0016616">
    <property type="term" value="F:oxidoreductase activity, acting on the CH-OH group of donors, NAD or NADP as acceptor"/>
    <property type="evidence" value="ECO:0007669"/>
    <property type="project" value="InterPro"/>
</dbReference>
<feature type="non-terminal residue" evidence="3">
    <location>
        <position position="223"/>
    </location>
</feature>
<feature type="domain" description="Malic enzyme N-terminal" evidence="2">
    <location>
        <begin position="81"/>
        <end position="221"/>
    </location>
</feature>
<gene>
    <name evidence="3" type="ORF">METZ01_LOCUS313857</name>
</gene>
<organism evidence="3">
    <name type="scientific">marine metagenome</name>
    <dbReference type="NCBI Taxonomy" id="408172"/>
    <lineage>
        <taxon>unclassified sequences</taxon>
        <taxon>metagenomes</taxon>
        <taxon>ecological metagenomes</taxon>
    </lineage>
</organism>
<protein>
    <recommendedName>
        <fullName evidence="2">Malic enzyme N-terminal domain-containing protein</fullName>
    </recommendedName>
</protein>
<dbReference type="Pfam" id="PF00390">
    <property type="entry name" value="malic"/>
    <property type="match status" value="1"/>
</dbReference>
<evidence type="ECO:0000313" key="3">
    <source>
        <dbReference type="EMBL" id="SVC61003.1"/>
    </source>
</evidence>
<evidence type="ECO:0000256" key="1">
    <source>
        <dbReference type="ARBA" id="ARBA00023027"/>
    </source>
</evidence>
<dbReference type="InterPro" id="IPR046346">
    <property type="entry name" value="Aminoacid_DH-like_N_sf"/>
</dbReference>
<dbReference type="SUPFAM" id="SSF53223">
    <property type="entry name" value="Aminoacid dehydrogenase-like, N-terminal domain"/>
    <property type="match status" value="1"/>
</dbReference>
<dbReference type="PRINTS" id="PR00072">
    <property type="entry name" value="MALOXRDTASE"/>
</dbReference>
<dbReference type="InterPro" id="IPR012301">
    <property type="entry name" value="Malic_N_dom"/>
</dbReference>
<dbReference type="GO" id="GO:0006108">
    <property type="term" value="P:malate metabolic process"/>
    <property type="evidence" value="ECO:0007669"/>
    <property type="project" value="TreeGrafter"/>
</dbReference>
<dbReference type="Gene3D" id="3.40.50.10380">
    <property type="entry name" value="Malic enzyme, N-terminal domain"/>
    <property type="match status" value="1"/>
</dbReference>
<dbReference type="InterPro" id="IPR001891">
    <property type="entry name" value="Malic_OxRdtase"/>
</dbReference>
<dbReference type="PANTHER" id="PTHR23406:SF34">
    <property type="entry name" value="NAD-DEPENDENT MALIC ENZYME, MITOCHONDRIAL"/>
    <property type="match status" value="1"/>
</dbReference>
<evidence type="ECO:0000259" key="2">
    <source>
        <dbReference type="SMART" id="SM01274"/>
    </source>
</evidence>